<evidence type="ECO:0000313" key="4">
    <source>
        <dbReference type="Proteomes" id="UP000032679"/>
    </source>
</evidence>
<accession>A0A0D6MME8</accession>
<dbReference type="InterPro" id="IPR029052">
    <property type="entry name" value="Metallo-depent_PP-like"/>
</dbReference>
<dbReference type="PROSITE" id="PS51318">
    <property type="entry name" value="TAT"/>
    <property type="match status" value="1"/>
</dbReference>
<dbReference type="Proteomes" id="UP000032679">
    <property type="component" value="Unassembled WGS sequence"/>
</dbReference>
<organism evidence="3 4">
    <name type="scientific">Tanticharoenia sakaeratensis NBRC 103193</name>
    <dbReference type="NCBI Taxonomy" id="1231623"/>
    <lineage>
        <taxon>Bacteria</taxon>
        <taxon>Pseudomonadati</taxon>
        <taxon>Pseudomonadota</taxon>
        <taxon>Alphaproteobacteria</taxon>
        <taxon>Acetobacterales</taxon>
        <taxon>Acetobacteraceae</taxon>
        <taxon>Tanticharoenia</taxon>
    </lineage>
</organism>
<evidence type="ECO:0000313" key="3">
    <source>
        <dbReference type="EMBL" id="GAN54849.1"/>
    </source>
</evidence>
<feature type="chain" id="PRO_5002307993" evidence="1">
    <location>
        <begin position="32"/>
        <end position="317"/>
    </location>
</feature>
<dbReference type="InterPro" id="IPR051918">
    <property type="entry name" value="STPP_CPPED1"/>
</dbReference>
<dbReference type="STRING" id="1231623.Tasa_031_067"/>
<dbReference type="PANTHER" id="PTHR43143:SF1">
    <property type="entry name" value="SERINE_THREONINE-PROTEIN PHOSPHATASE CPPED1"/>
    <property type="match status" value="1"/>
</dbReference>
<sequence length="317" mass="34708">MARRFLPQITRRAVLSGPAALGALATIGARAATPLAAPRPHAPFRFAFVTDAHIEPELNAAAGTRMCFRRVAHETADFVIQGGDHVFDALGVNHDRAQSLMDLYTMTEQVIGKKVHHTIGNHDLYGIYTKSGATPGDLQYGKAYYRDHFGPTYYSFDHKGVHFITLDSIGVTADRSYEGRIDADQIAWLTRDLERQPAGTPIIVTSHIPLVTGFACYSGVLEKPTPHNNLSVVNAAEIVHLLRGYNVLAVLQGHTHVNEVVTCFGIPFITGGAVSGNWWKGVHLGTPEGYTMVSVADNRVTTEYRTYGFRSVDPHDT</sequence>
<dbReference type="InterPro" id="IPR006311">
    <property type="entry name" value="TAT_signal"/>
</dbReference>
<feature type="domain" description="Calcineurin-like phosphoesterase" evidence="2">
    <location>
        <begin position="44"/>
        <end position="257"/>
    </location>
</feature>
<evidence type="ECO:0000256" key="1">
    <source>
        <dbReference type="SAM" id="SignalP"/>
    </source>
</evidence>
<keyword evidence="1" id="KW-0732">Signal</keyword>
<dbReference type="PANTHER" id="PTHR43143">
    <property type="entry name" value="METALLOPHOSPHOESTERASE, CALCINEURIN SUPERFAMILY"/>
    <property type="match status" value="1"/>
</dbReference>
<dbReference type="SUPFAM" id="SSF56300">
    <property type="entry name" value="Metallo-dependent phosphatases"/>
    <property type="match status" value="1"/>
</dbReference>
<proteinExistence type="predicted"/>
<reference evidence="3 4" key="1">
    <citation type="submission" date="2012-10" db="EMBL/GenBank/DDBJ databases">
        <title>Genome sequencing of Tanticharoenia sakaeratensis NBRC 103193.</title>
        <authorList>
            <person name="Azuma Y."/>
            <person name="Hadano H."/>
            <person name="Hirakawa H."/>
            <person name="Matsushita K."/>
        </authorList>
    </citation>
    <scope>NUCLEOTIDE SEQUENCE [LARGE SCALE GENOMIC DNA]</scope>
    <source>
        <strain evidence="3 4">NBRC 103193</strain>
    </source>
</reference>
<dbReference type="OrthoDB" id="9780884at2"/>
<dbReference type="InterPro" id="IPR004843">
    <property type="entry name" value="Calcineurin-like_PHP"/>
</dbReference>
<protein>
    <submittedName>
        <fullName evidence="3">Metallophosphoesterase</fullName>
    </submittedName>
</protein>
<dbReference type="Pfam" id="PF00149">
    <property type="entry name" value="Metallophos"/>
    <property type="match status" value="1"/>
</dbReference>
<dbReference type="RefSeq" id="WP_048849502.1">
    <property type="nucleotide sequence ID" value="NZ_BALE01000031.1"/>
</dbReference>
<comment type="caution">
    <text evidence="3">The sequence shown here is derived from an EMBL/GenBank/DDBJ whole genome shotgun (WGS) entry which is preliminary data.</text>
</comment>
<gene>
    <name evidence="3" type="ORF">Tasa_031_067</name>
</gene>
<evidence type="ECO:0000259" key="2">
    <source>
        <dbReference type="Pfam" id="PF00149"/>
    </source>
</evidence>
<dbReference type="EMBL" id="BALE01000031">
    <property type="protein sequence ID" value="GAN54849.1"/>
    <property type="molecule type" value="Genomic_DNA"/>
</dbReference>
<feature type="signal peptide" evidence="1">
    <location>
        <begin position="1"/>
        <end position="31"/>
    </location>
</feature>
<keyword evidence="4" id="KW-1185">Reference proteome</keyword>
<dbReference type="Gene3D" id="3.60.21.10">
    <property type="match status" value="1"/>
</dbReference>
<name>A0A0D6MME8_9PROT</name>
<dbReference type="AlphaFoldDB" id="A0A0D6MME8"/>
<dbReference type="GO" id="GO:0016787">
    <property type="term" value="F:hydrolase activity"/>
    <property type="evidence" value="ECO:0007669"/>
    <property type="project" value="InterPro"/>
</dbReference>